<reference evidence="1 2" key="1">
    <citation type="submission" date="2018-11" db="EMBL/GenBank/DDBJ databases">
        <authorList>
            <person name="Zhou Z."/>
            <person name="Wang G."/>
        </authorList>
    </citation>
    <scope>NUCLEOTIDE SEQUENCE [LARGE SCALE GENOMIC DNA]</scope>
    <source>
        <strain evidence="1 2">KCTC42998</strain>
    </source>
</reference>
<dbReference type="AlphaFoldDB" id="A0A3P1CEL4"/>
<keyword evidence="2" id="KW-1185">Reference proteome</keyword>
<accession>A0A3P1CEL4</accession>
<evidence type="ECO:0000313" key="1">
    <source>
        <dbReference type="EMBL" id="RRB11536.1"/>
    </source>
</evidence>
<protein>
    <recommendedName>
        <fullName evidence="3">Peptidase M48 domain-containing protein</fullName>
    </recommendedName>
</protein>
<dbReference type="OrthoDB" id="1098088at2"/>
<name>A0A3P1CEL4_9BACT</name>
<dbReference type="RefSeq" id="WP_124909204.1">
    <property type="nucleotide sequence ID" value="NZ_RQJP01000005.1"/>
</dbReference>
<evidence type="ECO:0000313" key="2">
    <source>
        <dbReference type="Proteomes" id="UP000274271"/>
    </source>
</evidence>
<organism evidence="1 2">
    <name type="scientific">Larkinella knui</name>
    <dbReference type="NCBI Taxonomy" id="2025310"/>
    <lineage>
        <taxon>Bacteria</taxon>
        <taxon>Pseudomonadati</taxon>
        <taxon>Bacteroidota</taxon>
        <taxon>Cytophagia</taxon>
        <taxon>Cytophagales</taxon>
        <taxon>Spirosomataceae</taxon>
        <taxon>Larkinella</taxon>
    </lineage>
</organism>
<dbReference type="EMBL" id="RQJP01000005">
    <property type="protein sequence ID" value="RRB11536.1"/>
    <property type="molecule type" value="Genomic_DNA"/>
</dbReference>
<comment type="caution">
    <text evidence="1">The sequence shown here is derived from an EMBL/GenBank/DDBJ whole genome shotgun (WGS) entry which is preliminary data.</text>
</comment>
<proteinExistence type="predicted"/>
<evidence type="ECO:0008006" key="3">
    <source>
        <dbReference type="Google" id="ProtNLM"/>
    </source>
</evidence>
<dbReference type="Proteomes" id="UP000274271">
    <property type="component" value="Unassembled WGS sequence"/>
</dbReference>
<gene>
    <name evidence="1" type="ORF">EHT87_23985</name>
</gene>
<sequence>MLTSGITAQNREITPELAEFRMNKTIPAVIEKNVLVALSFYPELKNTAIRFVFKQRIKSSVMQAQPVFRSLINRRSARSYRIYISAMFKLTHTAIPIHQIPDAIMIGWIGHELGHIMDYENRSNLGLIGFGLSYVLSAGYIKKVERIADAYAVSHGLGSYLVETKQFILNHAELPQAYKDKIARLYVSPAEIVEQVKKQEEEKLEKQKKEL</sequence>